<reference evidence="2" key="2">
    <citation type="submission" date="2020-09" db="EMBL/GenBank/DDBJ databases">
        <authorList>
            <person name="Sun Q."/>
            <person name="Sedlacek I."/>
        </authorList>
    </citation>
    <scope>NUCLEOTIDE SEQUENCE</scope>
    <source>
        <strain evidence="2">CCM 7684</strain>
    </source>
</reference>
<feature type="signal peptide" evidence="1">
    <location>
        <begin position="1"/>
        <end position="23"/>
    </location>
</feature>
<evidence type="ECO:0000313" key="3">
    <source>
        <dbReference type="Proteomes" id="UP000602745"/>
    </source>
</evidence>
<dbReference type="InterPro" id="IPR010319">
    <property type="entry name" value="Transglutaminase-like_Cys_pept"/>
</dbReference>
<keyword evidence="1" id="KW-0732">Signal</keyword>
<gene>
    <name evidence="2" type="ORF">GCM10007276_27450</name>
</gene>
<accession>A0A8J2YJW5</accession>
<evidence type="ECO:0008006" key="4">
    <source>
        <dbReference type="Google" id="ProtNLM"/>
    </source>
</evidence>
<dbReference type="Gene3D" id="3.10.620.30">
    <property type="match status" value="1"/>
</dbReference>
<dbReference type="PANTHER" id="PTHR39327:SF1">
    <property type="entry name" value="BLR5470 PROTEIN"/>
    <property type="match status" value="1"/>
</dbReference>
<sequence length="202" mass="22055">MKVIQLTLAVALGFSAGITAVSAAPFPARQSAASGSVMREGARVAAPFAFLKFCARNPAECAMDGPHVSARETGDTLWRDLESVNASVNRKIAPKNDVAGRDLWELAPNQGDCEDYALTKRSRLIAKGWSPRILTLAIAMAPGYGPHVVLVARTSSGDYLLDNLVSEIRPWHQANYYFISRQSTDNPRHWISVEENNLRASM</sequence>
<dbReference type="EMBL" id="BMCP01000003">
    <property type="protein sequence ID" value="GGE48789.1"/>
    <property type="molecule type" value="Genomic_DNA"/>
</dbReference>
<dbReference type="AlphaFoldDB" id="A0A8J2YJW5"/>
<comment type="caution">
    <text evidence="2">The sequence shown here is derived from an EMBL/GenBank/DDBJ whole genome shotgun (WGS) entry which is preliminary data.</text>
</comment>
<protein>
    <recommendedName>
        <fullName evidence="4">Transglutaminase</fullName>
    </recommendedName>
</protein>
<feature type="chain" id="PRO_5035242023" description="Transglutaminase" evidence="1">
    <location>
        <begin position="24"/>
        <end position="202"/>
    </location>
</feature>
<name>A0A8J2YJW5_9RHOB</name>
<organism evidence="2 3">
    <name type="scientific">Agaricicola taiwanensis</name>
    <dbReference type="NCBI Taxonomy" id="591372"/>
    <lineage>
        <taxon>Bacteria</taxon>
        <taxon>Pseudomonadati</taxon>
        <taxon>Pseudomonadota</taxon>
        <taxon>Alphaproteobacteria</taxon>
        <taxon>Rhodobacterales</taxon>
        <taxon>Paracoccaceae</taxon>
        <taxon>Agaricicola</taxon>
    </lineage>
</organism>
<dbReference type="PANTHER" id="PTHR39327">
    <property type="match status" value="1"/>
</dbReference>
<proteinExistence type="predicted"/>
<evidence type="ECO:0000256" key="1">
    <source>
        <dbReference type="SAM" id="SignalP"/>
    </source>
</evidence>
<reference evidence="2" key="1">
    <citation type="journal article" date="2014" name="Int. J. Syst. Evol. Microbiol.">
        <title>Complete genome sequence of Corynebacterium casei LMG S-19264T (=DSM 44701T), isolated from a smear-ripened cheese.</title>
        <authorList>
            <consortium name="US DOE Joint Genome Institute (JGI-PGF)"/>
            <person name="Walter F."/>
            <person name="Albersmeier A."/>
            <person name="Kalinowski J."/>
            <person name="Ruckert C."/>
        </authorList>
    </citation>
    <scope>NUCLEOTIDE SEQUENCE</scope>
    <source>
        <strain evidence="2">CCM 7684</strain>
    </source>
</reference>
<dbReference type="Proteomes" id="UP000602745">
    <property type="component" value="Unassembled WGS sequence"/>
</dbReference>
<keyword evidence="3" id="KW-1185">Reference proteome</keyword>
<evidence type="ECO:0000313" key="2">
    <source>
        <dbReference type="EMBL" id="GGE48789.1"/>
    </source>
</evidence>
<dbReference type="Pfam" id="PF06035">
    <property type="entry name" value="Peptidase_C93"/>
    <property type="match status" value="1"/>
</dbReference>